<dbReference type="EMBL" id="CP053543">
    <property type="protein sequence ID" value="QJY38923.1"/>
    <property type="molecule type" value="Genomic_DNA"/>
</dbReference>
<name>A0AAE7AY45_9VIBR</name>
<dbReference type="AlphaFoldDB" id="A0AAE7AY45"/>
<protein>
    <submittedName>
        <fullName evidence="1">Uncharacterized protein</fullName>
    </submittedName>
</protein>
<evidence type="ECO:0000313" key="1">
    <source>
        <dbReference type="EMBL" id="QJY38923.1"/>
    </source>
</evidence>
<gene>
    <name evidence="1" type="ORF">HOO69_20435</name>
</gene>
<dbReference type="RefSeq" id="WP_171802994.1">
    <property type="nucleotide sequence ID" value="NZ_CP053543.1"/>
</dbReference>
<organism evidence="1 2">
    <name type="scientific">Vibrio europaeus</name>
    <dbReference type="NCBI Taxonomy" id="300876"/>
    <lineage>
        <taxon>Bacteria</taxon>
        <taxon>Pseudomonadati</taxon>
        <taxon>Pseudomonadota</taxon>
        <taxon>Gammaproteobacteria</taxon>
        <taxon>Vibrionales</taxon>
        <taxon>Vibrionaceae</taxon>
        <taxon>Vibrio</taxon>
        <taxon>Vibrio oreintalis group</taxon>
    </lineage>
</organism>
<sequence length="247" mass="28237">MNKFKEFEAAQSQIRTLDFQGKDSQSPEVVEQYKLRNSFGLEPSKKIHRIFQKDFYDKDVADGYLTLPIASSTIWNDPLENPLEDVTGVDIVTGGTIDYGTLVRQFYALCWTERETPNPSDWLSFSHNKKAVRISTTVGKLLDRLMLSSDRLYMHRTWLTKVEYMNPSLIQAMKNPAVVLNHMESSGSMLAASAAVVRTAFSSEDEVRLLFDASITPQLSQIKYIDNKKFIRIPFDWSGFVDCEVEK</sequence>
<evidence type="ECO:0000313" key="2">
    <source>
        <dbReference type="Proteomes" id="UP000501443"/>
    </source>
</evidence>
<proteinExistence type="predicted"/>
<reference evidence="1 2" key="1">
    <citation type="submission" date="2020-05" db="EMBL/GenBank/DDBJ databases">
        <title>First description outside Europe of the emergent pathogen for shellfish aquaculture Vibrio europaeus.</title>
        <authorList>
            <person name="Dubert J."/>
            <person name="Rojas R."/>
        </authorList>
    </citation>
    <scope>NUCLEOTIDE SEQUENCE [LARGE SCALE GENOMIC DNA]</scope>
    <source>
        <strain evidence="1 2">NPI-1</strain>
    </source>
</reference>
<dbReference type="Proteomes" id="UP000501443">
    <property type="component" value="Chromosome 2"/>
</dbReference>
<accession>A0AAE7AY45</accession>